<proteinExistence type="predicted"/>
<dbReference type="OrthoDB" id="10332829at2759"/>
<keyword evidence="1" id="KW-0812">Transmembrane</keyword>
<evidence type="ECO:0000313" key="3">
    <source>
        <dbReference type="EMBL" id="CAG2246540.1"/>
    </source>
</evidence>
<gene>
    <name evidence="3" type="ORF">MEDL_58482</name>
</gene>
<keyword evidence="1" id="KW-1133">Transmembrane helix</keyword>
<organism evidence="3 4">
    <name type="scientific">Mytilus edulis</name>
    <name type="common">Blue mussel</name>
    <dbReference type="NCBI Taxonomy" id="6550"/>
    <lineage>
        <taxon>Eukaryota</taxon>
        <taxon>Metazoa</taxon>
        <taxon>Spiralia</taxon>
        <taxon>Lophotrochozoa</taxon>
        <taxon>Mollusca</taxon>
        <taxon>Bivalvia</taxon>
        <taxon>Autobranchia</taxon>
        <taxon>Pteriomorphia</taxon>
        <taxon>Mytilida</taxon>
        <taxon>Mytiloidea</taxon>
        <taxon>Mytilidae</taxon>
        <taxon>Mytilinae</taxon>
        <taxon>Mytilus</taxon>
    </lineage>
</organism>
<evidence type="ECO:0000313" key="4">
    <source>
        <dbReference type="Proteomes" id="UP000683360"/>
    </source>
</evidence>
<feature type="signal peptide" evidence="2">
    <location>
        <begin position="1"/>
        <end position="23"/>
    </location>
</feature>
<name>A0A8S3ULM5_MYTED</name>
<sequence length="352" mass="39661">MGVYSVFFIYLLYLLLNQGRTEGVCSRLESASTNGRSFYFKKTFCCDNYEMKEDKTCKACKIGFTSKAGLGCTACKGETYGLKCAEKCECNLFERCDRFHGCVSTSNSTVVTYGTQHVNVNYVTGMPLSKIRGNHLGDVKDYTTIEIKQMTVEIQTQHSINEDHLIQDLIRRQLFTFSIGVGSVLVILILVITLSFVCWKRRLKRKHSLNTSEPGIQLTQQSHVREESNQIQDEEHDYIDIEDENILLESLSNSTYDSKRSSGNQVVTNGGTDSEGYLHPYHSLVTIEVTRQNEIDIEKCLAEKQHYFALNTHDSKISSNSLTVLETTSNEESCLELNDVPNNVNAAANDSL</sequence>
<dbReference type="Proteomes" id="UP000683360">
    <property type="component" value="Unassembled WGS sequence"/>
</dbReference>
<keyword evidence="2" id="KW-0732">Signal</keyword>
<accession>A0A8S3ULM5</accession>
<keyword evidence="4" id="KW-1185">Reference proteome</keyword>
<evidence type="ECO:0000256" key="1">
    <source>
        <dbReference type="SAM" id="Phobius"/>
    </source>
</evidence>
<keyword evidence="1" id="KW-0472">Membrane</keyword>
<evidence type="ECO:0000256" key="2">
    <source>
        <dbReference type="SAM" id="SignalP"/>
    </source>
</evidence>
<dbReference type="AlphaFoldDB" id="A0A8S3ULM5"/>
<dbReference type="EMBL" id="CAJPWZ010002871">
    <property type="protein sequence ID" value="CAG2246540.1"/>
    <property type="molecule type" value="Genomic_DNA"/>
</dbReference>
<feature type="chain" id="PRO_5035808695" description="MEGF10_11" evidence="2">
    <location>
        <begin position="24"/>
        <end position="352"/>
    </location>
</feature>
<protein>
    <recommendedName>
        <fullName evidence="5">MEGF10_11</fullName>
    </recommendedName>
</protein>
<evidence type="ECO:0008006" key="5">
    <source>
        <dbReference type="Google" id="ProtNLM"/>
    </source>
</evidence>
<feature type="transmembrane region" description="Helical" evidence="1">
    <location>
        <begin position="174"/>
        <end position="199"/>
    </location>
</feature>
<reference evidence="3" key="1">
    <citation type="submission" date="2021-03" db="EMBL/GenBank/DDBJ databases">
        <authorList>
            <person name="Bekaert M."/>
        </authorList>
    </citation>
    <scope>NUCLEOTIDE SEQUENCE</scope>
</reference>
<comment type="caution">
    <text evidence="3">The sequence shown here is derived from an EMBL/GenBank/DDBJ whole genome shotgun (WGS) entry which is preliminary data.</text>
</comment>